<reference evidence="3" key="1">
    <citation type="submission" date="2023-07" db="EMBL/GenBank/DDBJ databases">
        <authorList>
            <consortium name="AG Swart"/>
            <person name="Singh M."/>
            <person name="Singh A."/>
            <person name="Seah K."/>
            <person name="Emmerich C."/>
        </authorList>
    </citation>
    <scope>NUCLEOTIDE SEQUENCE</scope>
    <source>
        <strain evidence="3">DP1</strain>
    </source>
</reference>
<feature type="compositionally biased region" description="Polar residues" evidence="2">
    <location>
        <begin position="103"/>
        <end position="130"/>
    </location>
</feature>
<feature type="coiled-coil region" evidence="1">
    <location>
        <begin position="443"/>
        <end position="492"/>
    </location>
</feature>
<protein>
    <recommendedName>
        <fullName evidence="5">Trichohyalin-plectin-homology domain-containing protein</fullName>
    </recommendedName>
</protein>
<dbReference type="AlphaFoldDB" id="A0AAD1U850"/>
<comment type="caution">
    <text evidence="3">The sequence shown here is derived from an EMBL/GenBank/DDBJ whole genome shotgun (WGS) entry which is preliminary data.</text>
</comment>
<dbReference type="EMBL" id="CAMPGE010005254">
    <property type="protein sequence ID" value="CAI2364105.1"/>
    <property type="molecule type" value="Genomic_DNA"/>
</dbReference>
<keyword evidence="1" id="KW-0175">Coiled coil</keyword>
<feature type="compositionally biased region" description="Basic and acidic residues" evidence="2">
    <location>
        <begin position="314"/>
        <end position="352"/>
    </location>
</feature>
<evidence type="ECO:0000256" key="2">
    <source>
        <dbReference type="SAM" id="MobiDB-lite"/>
    </source>
</evidence>
<evidence type="ECO:0008006" key="5">
    <source>
        <dbReference type="Google" id="ProtNLM"/>
    </source>
</evidence>
<dbReference type="Proteomes" id="UP001295684">
    <property type="component" value="Unassembled WGS sequence"/>
</dbReference>
<feature type="region of interest" description="Disordered" evidence="2">
    <location>
        <begin position="261"/>
        <end position="289"/>
    </location>
</feature>
<feature type="compositionally biased region" description="Basic and acidic residues" evidence="2">
    <location>
        <begin position="261"/>
        <end position="286"/>
    </location>
</feature>
<name>A0AAD1U850_EUPCR</name>
<evidence type="ECO:0000313" key="4">
    <source>
        <dbReference type="Proteomes" id="UP001295684"/>
    </source>
</evidence>
<keyword evidence="4" id="KW-1185">Reference proteome</keyword>
<feature type="region of interest" description="Disordered" evidence="2">
    <location>
        <begin position="87"/>
        <end position="174"/>
    </location>
</feature>
<proteinExistence type="predicted"/>
<feature type="region of interest" description="Disordered" evidence="2">
    <location>
        <begin position="314"/>
        <end position="353"/>
    </location>
</feature>
<evidence type="ECO:0000256" key="1">
    <source>
        <dbReference type="SAM" id="Coils"/>
    </source>
</evidence>
<gene>
    <name evidence="3" type="ORF">ECRASSUSDP1_LOCUS5446</name>
</gene>
<feature type="compositionally biased region" description="Polar residues" evidence="2">
    <location>
        <begin position="146"/>
        <end position="159"/>
    </location>
</feature>
<organism evidence="3 4">
    <name type="scientific">Euplotes crassus</name>
    <dbReference type="NCBI Taxonomy" id="5936"/>
    <lineage>
        <taxon>Eukaryota</taxon>
        <taxon>Sar</taxon>
        <taxon>Alveolata</taxon>
        <taxon>Ciliophora</taxon>
        <taxon>Intramacronucleata</taxon>
        <taxon>Spirotrichea</taxon>
        <taxon>Hypotrichia</taxon>
        <taxon>Euplotida</taxon>
        <taxon>Euplotidae</taxon>
        <taxon>Moneuplotes</taxon>
    </lineage>
</organism>
<accession>A0AAD1U850</accession>
<sequence>MSVRSGNSRLSDARKEKLTNIYNNQGLKGNVQKKQQLKGLLVDKFRLKYGPEAEKLITNEVTKFLKTDRLTESNLVKLDEKIGRANEKNQRADDILSEHRSLKSATGSRKSKASRISNASRPHTVASGQSRRSKAKQNDDAMSVRSYASSRMSGATNLSKKSEKPGIGGPPEAPVAEDLLSVQSRTKSTYSNLNEEDEWQAIQNFNITLHYEEQKQAALREQERKRLIREELDRQVKEKNKRKKKEQLEDKEYEQLQKHHLDLLDKKEQERQLESRQKVLTEKQSRDQQLQQEKLRKRIAEKEEFNRERQVVERLNQEMDDERRQAQERRTANNEIQKQRQLEEAEKERQEDVEAQEAYNQMLEQQEKDRAKELADRERRAQEFMGRMADTVIKNMDQKQKEEEEMIRQYEIQKELQDRRSDNKAYIKREDEKIKMREFLAKQVEDKKRRERIEKELNDQQANMWQRDRENYEEEQRRIDNKIKRINQENADFLKRQMEEKEGARKGRMDMNEFLMNKQLLVDINGQGKEGNSAASVNANMF</sequence>
<evidence type="ECO:0000313" key="3">
    <source>
        <dbReference type="EMBL" id="CAI2364105.1"/>
    </source>
</evidence>
<feature type="compositionally biased region" description="Basic and acidic residues" evidence="2">
    <location>
        <begin position="87"/>
        <end position="101"/>
    </location>
</feature>